<reference evidence="2 3" key="1">
    <citation type="submission" date="2019-03" db="EMBL/GenBank/DDBJ databases">
        <title>Complete Genome Sequence of Paraburkholderia dipogonis ICMP 19430T, a Nitrogen-fixing Symbiont of the South African Invasive Legume Dipogon lignosus in New Zealand.</title>
        <authorList>
            <person name="De Meyer S.E."/>
        </authorList>
    </citation>
    <scope>NUCLEOTIDE SEQUENCE [LARGE SCALE GENOMIC DNA]</scope>
    <source>
        <strain evidence="2 3">ICMP 19430</strain>
    </source>
</reference>
<dbReference type="GO" id="GO:0003676">
    <property type="term" value="F:nucleic acid binding"/>
    <property type="evidence" value="ECO:0007669"/>
    <property type="project" value="InterPro"/>
</dbReference>
<dbReference type="PANTHER" id="PTHR46889:SF4">
    <property type="entry name" value="TRANSPOSASE INSO FOR INSERTION SEQUENCE ELEMENT IS911B-RELATED"/>
    <property type="match status" value="1"/>
</dbReference>
<dbReference type="InterPro" id="IPR025948">
    <property type="entry name" value="HTH-like_dom"/>
</dbReference>
<comment type="caution">
    <text evidence="2">The sequence shown here is derived from an EMBL/GenBank/DDBJ whole genome shotgun (WGS) entry which is preliminary data.</text>
</comment>
<dbReference type="Gene3D" id="3.30.420.10">
    <property type="entry name" value="Ribonuclease H-like superfamily/Ribonuclease H"/>
    <property type="match status" value="1"/>
</dbReference>
<proteinExistence type="predicted"/>
<dbReference type="InterPro" id="IPR050900">
    <property type="entry name" value="Transposase_IS3/IS150/IS904"/>
</dbReference>
<name>A0A4Y8MGX6_9BURK</name>
<dbReference type="Proteomes" id="UP000297385">
    <property type="component" value="Unassembled WGS sequence"/>
</dbReference>
<evidence type="ECO:0000313" key="2">
    <source>
        <dbReference type="EMBL" id="TFE36655.1"/>
    </source>
</evidence>
<dbReference type="SUPFAM" id="SSF53098">
    <property type="entry name" value="Ribonuclease H-like"/>
    <property type="match status" value="1"/>
</dbReference>
<organism evidence="2 3">
    <name type="scientific">Paraburkholderia dipogonis</name>
    <dbReference type="NCBI Taxonomy" id="1211383"/>
    <lineage>
        <taxon>Bacteria</taxon>
        <taxon>Pseudomonadati</taxon>
        <taxon>Pseudomonadota</taxon>
        <taxon>Betaproteobacteria</taxon>
        <taxon>Burkholderiales</taxon>
        <taxon>Burkholderiaceae</taxon>
        <taxon>Paraburkholderia</taxon>
    </lineage>
</organism>
<evidence type="ECO:0000313" key="3">
    <source>
        <dbReference type="Proteomes" id="UP000297385"/>
    </source>
</evidence>
<protein>
    <submittedName>
        <fullName evidence="2">IS3 family transposase</fullName>
    </submittedName>
</protein>
<dbReference type="GO" id="GO:0015074">
    <property type="term" value="P:DNA integration"/>
    <property type="evidence" value="ECO:0007669"/>
    <property type="project" value="InterPro"/>
</dbReference>
<dbReference type="EMBL" id="SNVI01000008">
    <property type="protein sequence ID" value="TFE36655.1"/>
    <property type="molecule type" value="Genomic_DNA"/>
</dbReference>
<dbReference type="AlphaFoldDB" id="A0A4Y8MGX6"/>
<dbReference type="InterPro" id="IPR048020">
    <property type="entry name" value="Transpos_IS3"/>
</dbReference>
<dbReference type="InterPro" id="IPR012337">
    <property type="entry name" value="RNaseH-like_sf"/>
</dbReference>
<dbReference type="PROSITE" id="PS50994">
    <property type="entry name" value="INTEGRASE"/>
    <property type="match status" value="1"/>
</dbReference>
<dbReference type="InterPro" id="IPR036397">
    <property type="entry name" value="RNaseH_sf"/>
</dbReference>
<feature type="domain" description="Integrase catalytic" evidence="1">
    <location>
        <begin position="117"/>
        <end position="233"/>
    </location>
</feature>
<dbReference type="Pfam" id="PF00665">
    <property type="entry name" value="rve"/>
    <property type="match status" value="1"/>
</dbReference>
<gene>
    <name evidence="2" type="ORF">E2553_44075</name>
</gene>
<dbReference type="NCBIfam" id="NF033516">
    <property type="entry name" value="transpos_IS3"/>
    <property type="match status" value="1"/>
</dbReference>
<evidence type="ECO:0000259" key="1">
    <source>
        <dbReference type="PROSITE" id="PS50994"/>
    </source>
</evidence>
<sequence>MNTMRLDYPIAVLCRAFKVSRSGFYAWSKGKLSPCAQVDERLKVAIKAVHKQSRETYGTRRVQPELEAQGFIAGRDRIARLRRELNLRCKQKRKFKATTSSNHNLPVADNLLNQTFAPTRPNEAWVTDITYCATDEGWLYVAGIKDVFTCELVGYAMSERMTQGLTAQALWRAVHNKRPEKGLIHHSDRGSHNHHCNVEPQRCIYAKNGTNLKPAANEYINEYATKEEQQKIL</sequence>
<dbReference type="PANTHER" id="PTHR46889">
    <property type="entry name" value="TRANSPOSASE INSF FOR INSERTION SEQUENCE IS3B-RELATED"/>
    <property type="match status" value="1"/>
</dbReference>
<accession>A0A4Y8MGX6</accession>
<dbReference type="Pfam" id="PF13276">
    <property type="entry name" value="HTH_21"/>
    <property type="match status" value="1"/>
</dbReference>
<dbReference type="InterPro" id="IPR001584">
    <property type="entry name" value="Integrase_cat-core"/>
</dbReference>